<gene>
    <name evidence="1" type="ORF">LSH36_233g08046</name>
</gene>
<protein>
    <submittedName>
        <fullName evidence="1">Uncharacterized protein</fullName>
    </submittedName>
</protein>
<accession>A0AAD9N3F3</accession>
<organism evidence="1 2">
    <name type="scientific">Paralvinella palmiformis</name>
    <dbReference type="NCBI Taxonomy" id="53620"/>
    <lineage>
        <taxon>Eukaryota</taxon>
        <taxon>Metazoa</taxon>
        <taxon>Spiralia</taxon>
        <taxon>Lophotrochozoa</taxon>
        <taxon>Annelida</taxon>
        <taxon>Polychaeta</taxon>
        <taxon>Sedentaria</taxon>
        <taxon>Canalipalpata</taxon>
        <taxon>Terebellida</taxon>
        <taxon>Terebelliformia</taxon>
        <taxon>Alvinellidae</taxon>
        <taxon>Paralvinella</taxon>
    </lineage>
</organism>
<reference evidence="1" key="1">
    <citation type="journal article" date="2023" name="Mol. Biol. Evol.">
        <title>Third-Generation Sequencing Reveals the Adaptive Role of the Epigenome in Three Deep-Sea Polychaetes.</title>
        <authorList>
            <person name="Perez M."/>
            <person name="Aroh O."/>
            <person name="Sun Y."/>
            <person name="Lan Y."/>
            <person name="Juniper S.K."/>
            <person name="Young C.R."/>
            <person name="Angers B."/>
            <person name="Qian P.Y."/>
        </authorList>
    </citation>
    <scope>NUCLEOTIDE SEQUENCE</scope>
    <source>
        <strain evidence="1">P08H-3</strain>
    </source>
</reference>
<dbReference type="AlphaFoldDB" id="A0AAD9N3F3"/>
<evidence type="ECO:0000313" key="1">
    <source>
        <dbReference type="EMBL" id="KAK2155722.1"/>
    </source>
</evidence>
<keyword evidence="2" id="KW-1185">Reference proteome</keyword>
<sequence length="71" mass="7821">MTSSYVIGVFVPIWDATCPHAIQQIASVTIRCRNMGSIVLHLAPTKQGRLFLRARQTNNNLTVGITSPLEL</sequence>
<proteinExistence type="predicted"/>
<dbReference type="EMBL" id="JAODUP010000233">
    <property type="protein sequence ID" value="KAK2155722.1"/>
    <property type="molecule type" value="Genomic_DNA"/>
</dbReference>
<dbReference type="Proteomes" id="UP001208570">
    <property type="component" value="Unassembled WGS sequence"/>
</dbReference>
<name>A0AAD9N3F3_9ANNE</name>
<comment type="caution">
    <text evidence="1">The sequence shown here is derived from an EMBL/GenBank/DDBJ whole genome shotgun (WGS) entry which is preliminary data.</text>
</comment>
<evidence type="ECO:0000313" key="2">
    <source>
        <dbReference type="Proteomes" id="UP001208570"/>
    </source>
</evidence>